<dbReference type="InterPro" id="IPR026590">
    <property type="entry name" value="Ssirtuin_cat_dom"/>
</dbReference>
<organism evidence="13 14">
    <name type="scientific">Uncinula necator</name>
    <name type="common">Grape powdery mildew</name>
    <dbReference type="NCBI Taxonomy" id="52586"/>
    <lineage>
        <taxon>Eukaryota</taxon>
        <taxon>Fungi</taxon>
        <taxon>Dikarya</taxon>
        <taxon>Ascomycota</taxon>
        <taxon>Pezizomycotina</taxon>
        <taxon>Leotiomycetes</taxon>
        <taxon>Erysiphales</taxon>
        <taxon>Erysiphaceae</taxon>
        <taxon>Erysiphe</taxon>
    </lineage>
</organism>
<evidence type="ECO:0000256" key="8">
    <source>
        <dbReference type="PIRSR" id="PIRSR037938-2"/>
    </source>
</evidence>
<dbReference type="EC" id="2.3.1.286" evidence="6"/>
<feature type="binding site" evidence="9 10">
    <location>
        <position position="160"/>
    </location>
    <ligand>
        <name>Zn(2+)</name>
        <dbReference type="ChEBI" id="CHEBI:29105"/>
    </ligand>
</feature>
<feature type="binding site" evidence="8">
    <location>
        <position position="270"/>
    </location>
    <ligand>
        <name>NAD(+)</name>
        <dbReference type="ChEBI" id="CHEBI:57540"/>
    </ligand>
</feature>
<comment type="catalytic activity">
    <reaction evidence="6">
        <text>N(6)-acetyl-L-lysyl-[protein] + NAD(+) + H2O = 2''-O-acetyl-ADP-D-ribose + nicotinamide + L-lysyl-[protein]</text>
        <dbReference type="Rhea" id="RHEA:43636"/>
        <dbReference type="Rhea" id="RHEA-COMP:9752"/>
        <dbReference type="Rhea" id="RHEA-COMP:10731"/>
        <dbReference type="ChEBI" id="CHEBI:15377"/>
        <dbReference type="ChEBI" id="CHEBI:17154"/>
        <dbReference type="ChEBI" id="CHEBI:29969"/>
        <dbReference type="ChEBI" id="CHEBI:57540"/>
        <dbReference type="ChEBI" id="CHEBI:61930"/>
        <dbReference type="ChEBI" id="CHEBI:83767"/>
        <dbReference type="EC" id="2.3.1.286"/>
    </reaction>
</comment>
<feature type="binding site" evidence="8">
    <location>
        <begin position="226"/>
        <end position="227"/>
    </location>
    <ligand>
        <name>NAD(+)</name>
        <dbReference type="ChEBI" id="CHEBI:57540"/>
    </ligand>
</feature>
<evidence type="ECO:0000256" key="1">
    <source>
        <dbReference type="ARBA" id="ARBA00006924"/>
    </source>
</evidence>
<evidence type="ECO:0000256" key="3">
    <source>
        <dbReference type="ARBA" id="ARBA00022723"/>
    </source>
</evidence>
<dbReference type="AlphaFoldDB" id="A0A0B1PCU9"/>
<feature type="binding site" evidence="8">
    <location>
        <begin position="250"/>
        <end position="252"/>
    </location>
    <ligand>
        <name>NAD(+)</name>
        <dbReference type="ChEBI" id="CHEBI:57540"/>
    </ligand>
</feature>
<dbReference type="GO" id="GO:0008270">
    <property type="term" value="F:zinc ion binding"/>
    <property type="evidence" value="ECO:0007669"/>
    <property type="project" value="UniProtKB-UniRule"/>
</dbReference>
<dbReference type="InterPro" id="IPR003000">
    <property type="entry name" value="Sirtuin"/>
</dbReference>
<evidence type="ECO:0000256" key="7">
    <source>
        <dbReference type="PIRSR" id="PIRSR037938-1"/>
    </source>
</evidence>
<dbReference type="PIRSF" id="PIRSF037938">
    <property type="entry name" value="SIR2_euk"/>
    <property type="match status" value="1"/>
</dbReference>
<dbReference type="PANTHER" id="PTHR11085:SF6">
    <property type="entry name" value="NAD-DEPENDENT PROTEIN DEACETYLASE SIRTUIN-2"/>
    <property type="match status" value="1"/>
</dbReference>
<keyword evidence="3 6" id="KW-0479">Metal-binding</keyword>
<dbReference type="EMBL" id="JNVN01000148">
    <property type="protein sequence ID" value="KHJ36083.1"/>
    <property type="molecule type" value="Genomic_DNA"/>
</dbReference>
<dbReference type="STRING" id="52586.A0A0B1PCU9"/>
<evidence type="ECO:0000256" key="6">
    <source>
        <dbReference type="PIRNR" id="PIRNR037938"/>
    </source>
</evidence>
<feature type="region of interest" description="Disordered" evidence="11">
    <location>
        <begin position="1"/>
        <end position="21"/>
    </location>
</feature>
<feature type="active site" description="Proton acceptor" evidence="7 10">
    <location>
        <position position="152"/>
    </location>
</feature>
<proteinExistence type="inferred from homology"/>
<dbReference type="GO" id="GO:0017136">
    <property type="term" value="F:histone deacetylase activity, NAD-dependent"/>
    <property type="evidence" value="ECO:0007669"/>
    <property type="project" value="InterPro"/>
</dbReference>
<accession>A0A0B1PCU9</accession>
<dbReference type="Gene3D" id="3.40.50.1220">
    <property type="entry name" value="TPP-binding domain"/>
    <property type="match status" value="1"/>
</dbReference>
<keyword evidence="2 6" id="KW-0808">Transferase</keyword>
<evidence type="ECO:0000256" key="2">
    <source>
        <dbReference type="ARBA" id="ARBA00022679"/>
    </source>
</evidence>
<protein>
    <recommendedName>
        <fullName evidence="6">NAD-dependent protein deacetylase</fullName>
        <ecNumber evidence="6">2.3.1.286</ecNumber>
    </recommendedName>
</protein>
<dbReference type="PROSITE" id="PS50305">
    <property type="entry name" value="SIRTUIN"/>
    <property type="match status" value="1"/>
</dbReference>
<dbReference type="Gene3D" id="3.30.1600.10">
    <property type="entry name" value="SIR2/SIRT2 'Small Domain"/>
    <property type="match status" value="1"/>
</dbReference>
<evidence type="ECO:0000313" key="13">
    <source>
        <dbReference type="EMBL" id="KHJ36083.1"/>
    </source>
</evidence>
<dbReference type="Pfam" id="PF02146">
    <property type="entry name" value="SIR2"/>
    <property type="match status" value="1"/>
</dbReference>
<evidence type="ECO:0000256" key="9">
    <source>
        <dbReference type="PIRSR" id="PIRSR037938-3"/>
    </source>
</evidence>
<feature type="binding site" evidence="8">
    <location>
        <begin position="60"/>
        <end position="62"/>
    </location>
    <ligand>
        <name>NAD(+)</name>
        <dbReference type="ChEBI" id="CHEBI:57540"/>
    </ligand>
</feature>
<name>A0A0B1PCU9_UNCNE</name>
<dbReference type="Proteomes" id="UP000030854">
    <property type="component" value="Unassembled WGS sequence"/>
</dbReference>
<dbReference type="InterPro" id="IPR050134">
    <property type="entry name" value="NAD-dep_sirtuin_deacylases"/>
</dbReference>
<feature type="binding site" evidence="9 10">
    <location>
        <position position="184"/>
    </location>
    <ligand>
        <name>Zn(2+)</name>
        <dbReference type="ChEBI" id="CHEBI:29105"/>
    </ligand>
</feature>
<dbReference type="InterPro" id="IPR029035">
    <property type="entry name" value="DHS-like_NAD/FAD-binding_dom"/>
</dbReference>
<feature type="compositionally biased region" description="Basic and acidic residues" evidence="11">
    <location>
        <begin position="11"/>
        <end position="20"/>
    </location>
</feature>
<keyword evidence="4 6" id="KW-0862">Zinc</keyword>
<dbReference type="OMA" id="ATHSCID"/>
<comment type="similarity">
    <text evidence="1 6">Belongs to the sirtuin family. Class I subfamily.</text>
</comment>
<dbReference type="GO" id="GO:0070403">
    <property type="term" value="F:NAD+ binding"/>
    <property type="evidence" value="ECO:0007669"/>
    <property type="project" value="UniProtKB-UniRule"/>
</dbReference>
<sequence length="359" mass="39992">MSLNDSPDISELEKLHDIPEPKQQIPQSLRDLAEYIKQGHSKQIIVMTGAGISTSAGVPDFRSPGTGLYANLARLNLPDPEAVFDISYFRSNPIPFYALAKDLQLEKCYPTMSHAFIALLNEKKLLSMLFTQNIDGLERKAGLPEEKVVEAHGSFASNSCIDCKTQFSCELMKIAIETGDVPHCLVPQCNGLVKPDIVFFGEALPQSFLLSQSLIKQADLIIVMGTSLTVYPFASLPSQAEMGVPRLLVNKEIAGDFGSRPEDTIVLGDCDGVILKFAEALGWRVELERLWFEVSQKFKIKEAEVLQKKRNEMTSEEKFNSDILRLTEDVDRSLKVSKDHINKITEELRTSKEKELSAA</sequence>
<evidence type="ECO:0000256" key="10">
    <source>
        <dbReference type="PROSITE-ProRule" id="PRU00236"/>
    </source>
</evidence>
<evidence type="ECO:0000313" key="14">
    <source>
        <dbReference type="Proteomes" id="UP000030854"/>
    </source>
</evidence>
<feature type="binding site" evidence="8">
    <location>
        <begin position="132"/>
        <end position="135"/>
    </location>
    <ligand>
        <name>NAD(+)</name>
        <dbReference type="ChEBI" id="CHEBI:57540"/>
    </ligand>
</feature>
<evidence type="ECO:0000256" key="4">
    <source>
        <dbReference type="ARBA" id="ARBA00022833"/>
    </source>
</evidence>
<feature type="binding site" evidence="9 10">
    <location>
        <position position="163"/>
    </location>
    <ligand>
        <name>Zn(2+)</name>
        <dbReference type="ChEBI" id="CHEBI:29105"/>
    </ligand>
</feature>
<dbReference type="HOGENOM" id="CLU_023643_0_0_1"/>
<dbReference type="InterPro" id="IPR017328">
    <property type="entry name" value="Sirtuin_class_I"/>
</dbReference>
<reference evidence="13 14" key="1">
    <citation type="journal article" date="2014" name="BMC Genomics">
        <title>Adaptive genomic structural variation in the grape powdery mildew pathogen, Erysiphe necator.</title>
        <authorList>
            <person name="Jones L."/>
            <person name="Riaz S."/>
            <person name="Morales-Cruz A."/>
            <person name="Amrine K.C."/>
            <person name="McGuire B."/>
            <person name="Gubler W.D."/>
            <person name="Walker M.A."/>
            <person name="Cantu D."/>
        </authorList>
    </citation>
    <scope>NUCLEOTIDE SEQUENCE [LARGE SCALE GENOMIC DNA]</scope>
    <source>
        <strain evidence="14">c</strain>
    </source>
</reference>
<gene>
    <name evidence="13" type="ORF">EV44_g0798</name>
</gene>
<dbReference type="SUPFAM" id="SSF52467">
    <property type="entry name" value="DHS-like NAD/FAD-binding domain"/>
    <property type="match status" value="1"/>
</dbReference>
<evidence type="ECO:0000256" key="11">
    <source>
        <dbReference type="SAM" id="MobiDB-lite"/>
    </source>
</evidence>
<keyword evidence="5 6" id="KW-0520">NAD</keyword>
<feature type="domain" description="Deacetylase sirtuin-type" evidence="12">
    <location>
        <begin position="22"/>
        <end position="284"/>
    </location>
</feature>
<dbReference type="CDD" id="cd01408">
    <property type="entry name" value="SIRT1"/>
    <property type="match status" value="1"/>
</dbReference>
<evidence type="ECO:0000259" key="12">
    <source>
        <dbReference type="PROSITE" id="PS50305"/>
    </source>
</evidence>
<comment type="cofactor">
    <cofactor evidence="9">
        <name>Zn(2+)</name>
        <dbReference type="ChEBI" id="CHEBI:29105"/>
    </cofactor>
    <text evidence="9">Binds 1 zinc ion per subunit.</text>
</comment>
<comment type="caution">
    <text evidence="13">The sequence shown here is derived from an EMBL/GenBank/DDBJ whole genome shotgun (WGS) entry which is preliminary data.</text>
</comment>
<dbReference type="PANTHER" id="PTHR11085">
    <property type="entry name" value="NAD-DEPENDENT PROTEIN DEACYLASE SIRTUIN-5, MITOCHONDRIAL-RELATED"/>
    <property type="match status" value="1"/>
</dbReference>
<evidence type="ECO:0000256" key="5">
    <source>
        <dbReference type="ARBA" id="ARBA00023027"/>
    </source>
</evidence>
<dbReference type="InterPro" id="IPR026591">
    <property type="entry name" value="Sirtuin_cat_small_dom_sf"/>
</dbReference>
<feature type="binding site" evidence="8">
    <location>
        <begin position="50"/>
        <end position="54"/>
    </location>
    <ligand>
        <name>NAD(+)</name>
        <dbReference type="ChEBI" id="CHEBI:57540"/>
    </ligand>
</feature>
<feature type="binding site" evidence="9 10">
    <location>
        <position position="189"/>
    </location>
    <ligand>
        <name>Zn(2+)</name>
        <dbReference type="ChEBI" id="CHEBI:29105"/>
    </ligand>
</feature>
<dbReference type="GO" id="GO:0005634">
    <property type="term" value="C:nucleus"/>
    <property type="evidence" value="ECO:0007669"/>
    <property type="project" value="TreeGrafter"/>
</dbReference>
<keyword evidence="14" id="KW-1185">Reference proteome</keyword>